<reference evidence="1" key="1">
    <citation type="journal article" date="2023" name="Plant J.">
        <title>The genome of the king protea, Protea cynaroides.</title>
        <authorList>
            <person name="Chang J."/>
            <person name="Duong T.A."/>
            <person name="Schoeman C."/>
            <person name="Ma X."/>
            <person name="Roodt D."/>
            <person name="Barker N."/>
            <person name="Li Z."/>
            <person name="Van de Peer Y."/>
            <person name="Mizrachi E."/>
        </authorList>
    </citation>
    <scope>NUCLEOTIDE SEQUENCE</scope>
    <source>
        <tissue evidence="1">Young leaves</tissue>
    </source>
</reference>
<dbReference type="EMBL" id="JAMYWD010000008">
    <property type="protein sequence ID" value="KAJ4963652.1"/>
    <property type="molecule type" value="Genomic_DNA"/>
</dbReference>
<protein>
    <submittedName>
        <fullName evidence="1">Uncharacterized protein</fullName>
    </submittedName>
</protein>
<evidence type="ECO:0000313" key="2">
    <source>
        <dbReference type="Proteomes" id="UP001141806"/>
    </source>
</evidence>
<gene>
    <name evidence="1" type="ORF">NE237_023591</name>
</gene>
<evidence type="ECO:0000313" key="1">
    <source>
        <dbReference type="EMBL" id="KAJ4963652.1"/>
    </source>
</evidence>
<proteinExistence type="predicted"/>
<sequence>MGGRVEESPYGQVPSGAYAKVYQRRRNAVAVPDQVPVVTPVSAPSSSQPSSDDLLIALRKGFAVDMPAHDVALEIAYQINMGAKGGDWEEHFVTITFLHTYQDLPRMPIHTKTFAGNAL</sequence>
<comment type="caution">
    <text evidence="1">The sequence shown here is derived from an EMBL/GenBank/DDBJ whole genome shotgun (WGS) entry which is preliminary data.</text>
</comment>
<organism evidence="1 2">
    <name type="scientific">Protea cynaroides</name>
    <dbReference type="NCBI Taxonomy" id="273540"/>
    <lineage>
        <taxon>Eukaryota</taxon>
        <taxon>Viridiplantae</taxon>
        <taxon>Streptophyta</taxon>
        <taxon>Embryophyta</taxon>
        <taxon>Tracheophyta</taxon>
        <taxon>Spermatophyta</taxon>
        <taxon>Magnoliopsida</taxon>
        <taxon>Proteales</taxon>
        <taxon>Proteaceae</taxon>
        <taxon>Protea</taxon>
    </lineage>
</organism>
<dbReference type="AlphaFoldDB" id="A0A9Q0HC07"/>
<accession>A0A9Q0HC07</accession>
<name>A0A9Q0HC07_9MAGN</name>
<keyword evidence="2" id="KW-1185">Reference proteome</keyword>
<dbReference type="Proteomes" id="UP001141806">
    <property type="component" value="Unassembled WGS sequence"/>
</dbReference>